<reference evidence="2 3" key="1">
    <citation type="journal article" date="2024" name="BMC Genomics">
        <title>De novo assembly and annotation of Popillia japonica's genome with initial clues to its potential as an invasive pest.</title>
        <authorList>
            <person name="Cucini C."/>
            <person name="Boschi S."/>
            <person name="Funari R."/>
            <person name="Cardaioli E."/>
            <person name="Iannotti N."/>
            <person name="Marturano G."/>
            <person name="Paoli F."/>
            <person name="Bruttini M."/>
            <person name="Carapelli A."/>
            <person name="Frati F."/>
            <person name="Nardi F."/>
        </authorList>
    </citation>
    <scope>NUCLEOTIDE SEQUENCE [LARGE SCALE GENOMIC DNA]</scope>
    <source>
        <strain evidence="2">DMR45628</strain>
    </source>
</reference>
<evidence type="ECO:0000256" key="1">
    <source>
        <dbReference type="SAM" id="MobiDB-lite"/>
    </source>
</evidence>
<organism evidence="2 3">
    <name type="scientific">Popillia japonica</name>
    <name type="common">Japanese beetle</name>
    <dbReference type="NCBI Taxonomy" id="7064"/>
    <lineage>
        <taxon>Eukaryota</taxon>
        <taxon>Metazoa</taxon>
        <taxon>Ecdysozoa</taxon>
        <taxon>Arthropoda</taxon>
        <taxon>Hexapoda</taxon>
        <taxon>Insecta</taxon>
        <taxon>Pterygota</taxon>
        <taxon>Neoptera</taxon>
        <taxon>Endopterygota</taxon>
        <taxon>Coleoptera</taxon>
        <taxon>Polyphaga</taxon>
        <taxon>Scarabaeiformia</taxon>
        <taxon>Scarabaeidae</taxon>
        <taxon>Rutelinae</taxon>
        <taxon>Popillia</taxon>
    </lineage>
</organism>
<name>A0AAW1JV46_POPJA</name>
<proteinExistence type="predicted"/>
<dbReference type="EMBL" id="JASPKY010000339">
    <property type="protein sequence ID" value="KAK9707980.1"/>
    <property type="molecule type" value="Genomic_DNA"/>
</dbReference>
<accession>A0AAW1JV46</accession>
<feature type="region of interest" description="Disordered" evidence="1">
    <location>
        <begin position="1"/>
        <end position="48"/>
    </location>
</feature>
<evidence type="ECO:0000313" key="3">
    <source>
        <dbReference type="Proteomes" id="UP001458880"/>
    </source>
</evidence>
<protein>
    <recommendedName>
        <fullName evidence="4">PiggyBac transposable element-derived protein domain-containing protein</fullName>
    </recommendedName>
</protein>
<dbReference type="AlphaFoldDB" id="A0AAW1JV46"/>
<sequence>MAKRKLDINMSDSEDSDVDNDWDFTECSDSESYSEDSSNSDDEFENASDSVDYFDDIPWSDSGIPRPSFPFTSKAGIQIAGLNKDNLLGIFETFFTDELIDIVTETNRYAT</sequence>
<evidence type="ECO:0000313" key="2">
    <source>
        <dbReference type="EMBL" id="KAK9707980.1"/>
    </source>
</evidence>
<comment type="caution">
    <text evidence="2">The sequence shown here is derived from an EMBL/GenBank/DDBJ whole genome shotgun (WGS) entry which is preliminary data.</text>
</comment>
<gene>
    <name evidence="2" type="ORF">QE152_g27535</name>
</gene>
<keyword evidence="3" id="KW-1185">Reference proteome</keyword>
<feature type="compositionally biased region" description="Acidic residues" evidence="1">
    <location>
        <begin position="12"/>
        <end position="46"/>
    </location>
</feature>
<dbReference type="Proteomes" id="UP001458880">
    <property type="component" value="Unassembled WGS sequence"/>
</dbReference>
<evidence type="ECO:0008006" key="4">
    <source>
        <dbReference type="Google" id="ProtNLM"/>
    </source>
</evidence>